<dbReference type="AlphaFoldDB" id="A0AA35Z1Z8"/>
<accession>A0AA35Z1Z8</accession>
<organism evidence="2 3">
    <name type="scientific">Lactuca saligna</name>
    <name type="common">Willowleaf lettuce</name>
    <dbReference type="NCBI Taxonomy" id="75948"/>
    <lineage>
        <taxon>Eukaryota</taxon>
        <taxon>Viridiplantae</taxon>
        <taxon>Streptophyta</taxon>
        <taxon>Embryophyta</taxon>
        <taxon>Tracheophyta</taxon>
        <taxon>Spermatophyta</taxon>
        <taxon>Magnoliopsida</taxon>
        <taxon>eudicotyledons</taxon>
        <taxon>Gunneridae</taxon>
        <taxon>Pentapetalae</taxon>
        <taxon>asterids</taxon>
        <taxon>campanulids</taxon>
        <taxon>Asterales</taxon>
        <taxon>Asteraceae</taxon>
        <taxon>Cichorioideae</taxon>
        <taxon>Cichorieae</taxon>
        <taxon>Lactucinae</taxon>
        <taxon>Lactuca</taxon>
    </lineage>
</organism>
<dbReference type="EMBL" id="OX465081">
    <property type="protein sequence ID" value="CAI9284405.1"/>
    <property type="molecule type" value="Genomic_DNA"/>
</dbReference>
<feature type="chain" id="PRO_5041387424" evidence="1">
    <location>
        <begin position="24"/>
        <end position="198"/>
    </location>
</feature>
<protein>
    <submittedName>
        <fullName evidence="2">Uncharacterized protein</fullName>
    </submittedName>
</protein>
<evidence type="ECO:0000313" key="3">
    <source>
        <dbReference type="Proteomes" id="UP001177003"/>
    </source>
</evidence>
<gene>
    <name evidence="2" type="ORF">LSALG_LOCUS23934</name>
</gene>
<evidence type="ECO:0000256" key="1">
    <source>
        <dbReference type="SAM" id="SignalP"/>
    </source>
</evidence>
<keyword evidence="3" id="KW-1185">Reference proteome</keyword>
<feature type="signal peptide" evidence="1">
    <location>
        <begin position="1"/>
        <end position="23"/>
    </location>
</feature>
<name>A0AA35Z1Z8_LACSI</name>
<evidence type="ECO:0000313" key="2">
    <source>
        <dbReference type="EMBL" id="CAI9284405.1"/>
    </source>
</evidence>
<dbReference type="Gene3D" id="3.40.50.2000">
    <property type="entry name" value="Glycogen Phosphorylase B"/>
    <property type="match status" value="1"/>
</dbReference>
<sequence>MTLFLLELHRCLLLDQILPPSISVPSVFQINVGLHNDHTSLILVCFLHDLTTNMEAQTSSEQPLSENEKVKLPIHTTNNILKSLHLLLFDARLVNRIIIRLLRQIVPLVHLDGEAYAYLLKVHAPEDCSPRILDTKDPAERENLFADNEDLQSEWKATKRSNRMKVVSFLKEKTGYSVSPDAMFANFLYFFLHLQICS</sequence>
<dbReference type="Proteomes" id="UP001177003">
    <property type="component" value="Chromosome 5"/>
</dbReference>
<keyword evidence="1" id="KW-0732">Signal</keyword>
<proteinExistence type="predicted"/>
<reference evidence="2" key="1">
    <citation type="submission" date="2023-04" db="EMBL/GenBank/DDBJ databases">
        <authorList>
            <person name="Vijverberg K."/>
            <person name="Xiong W."/>
            <person name="Schranz E."/>
        </authorList>
    </citation>
    <scope>NUCLEOTIDE SEQUENCE</scope>
</reference>